<dbReference type="PANTHER" id="PTHR19879">
    <property type="entry name" value="TRANSCRIPTION INITIATION FACTOR TFIID"/>
    <property type="match status" value="1"/>
</dbReference>
<feature type="compositionally biased region" description="Polar residues" evidence="2">
    <location>
        <begin position="540"/>
        <end position="558"/>
    </location>
</feature>
<accession>A0A5J6V5V4</accession>
<dbReference type="PANTHER" id="PTHR19879:SF9">
    <property type="entry name" value="TRANSCRIPTION INITIATION FACTOR TFIID SUBUNIT 5"/>
    <property type="match status" value="1"/>
</dbReference>
<keyword evidence="5" id="KW-1185">Reference proteome</keyword>
<dbReference type="SUPFAM" id="SSF52540">
    <property type="entry name" value="P-loop containing nucleoside triphosphate hydrolases"/>
    <property type="match status" value="1"/>
</dbReference>
<evidence type="ECO:0000313" key="4">
    <source>
        <dbReference type="EMBL" id="QFG68531.1"/>
    </source>
</evidence>
<evidence type="ECO:0000256" key="2">
    <source>
        <dbReference type="SAM" id="MobiDB-lite"/>
    </source>
</evidence>
<feature type="repeat" description="WD" evidence="1">
    <location>
        <begin position="1142"/>
        <end position="1176"/>
    </location>
</feature>
<dbReference type="SUPFAM" id="SSF50978">
    <property type="entry name" value="WD40 repeat-like"/>
    <property type="match status" value="1"/>
</dbReference>
<evidence type="ECO:0000313" key="5">
    <source>
        <dbReference type="Proteomes" id="UP000326546"/>
    </source>
</evidence>
<dbReference type="RefSeq" id="WP_158060919.1">
    <property type="nucleotide sequence ID" value="NZ_CP044427.1"/>
</dbReference>
<dbReference type="CDD" id="cd00093">
    <property type="entry name" value="HTH_XRE"/>
    <property type="match status" value="1"/>
</dbReference>
<name>A0A5J6V5V4_9MICO</name>
<proteinExistence type="predicted"/>
<dbReference type="KEGG" id="serw:FY030_07200"/>
<dbReference type="Proteomes" id="UP000326546">
    <property type="component" value="Chromosome"/>
</dbReference>
<reference evidence="4 5" key="1">
    <citation type="submission" date="2019-09" db="EMBL/GenBank/DDBJ databases">
        <title>Serinicoccus pratensis sp. nov., isolated from meadow soil.</title>
        <authorList>
            <person name="Zhang W."/>
        </authorList>
    </citation>
    <scope>NUCLEOTIDE SEQUENCE [LARGE SCALE GENOMIC DNA]</scope>
    <source>
        <strain evidence="4 5">W204</strain>
    </source>
</reference>
<sequence length="1297" mass="136976">MAGPHARDTVARFAHDLTEARRGAGRSIRQVHRITGIPTATLGGYFAGRHLPPANRPEVLREVLSACGVPPAEHDAWRERLLKLYTQRRQVEVSRTPYPGLRPFEVTDHDLFFGREELVERLLRMVEDVVAEPQPVLVVVGPSGSGKSSLIRAGLQAALAGVACALCRPSEIGQVLHELPDTAVPGPAGVRQVLIVDQFEELWTDPELTAGSEDLLDQLAVWSAGAPGRVLVLGLRADFYGEAMTRPQLAAALQHRQLLVEPPSQESMRAAIEGPASQVGLTLEPGLVDVILADARLDTVGSVLPHLAHVLDTMWRTSDHVGLTVEDYRRAGGFAGAIRQSAEQALTSLPTEQQDLAMTLLLRMVTTAPAQGWTRRLAPLSELTDLGEDASEVLSHLVARRLVTVRAEDATLSHESLVGAWPRLREAVGARRGDMARREALDRAAREWDTHGRGHDHLLRGSRLQTVSDWAASSDESLTPLQEDYLAASHQLAQHLTQARLNAARRRRAVVAAMGVLLLLTTGASLTALHSYDQARTERNQAQSRQMAVASANQRDTNPALSQQLAVAGHRAAQTRESRAAVLDATTSPVLTAWSRPDAVLEQTATMADGEHVLFSGPAGGIVVAGTTGVGTDAWQVVGRTLLDDGPGTPGVSRLATHPSQPWAAAGGSFVVAGEPAPPPLPLLALLDLGSPTSPGVTWVDLPEAGPELAARQPQPLQPPVPTALTFADGGSLLLVADSYGRLLRYAVGEPGGGGRQAEETGVEAVLIDDSADPLLFQTGVRVEQLAASSGGSLAAAALSSGVVVLWQVDGGELELLDEHDTGRDLFSLDVAPDGSAVAAVGRSGLVHWLELGDEGLTQTHGLFASDTNLFAVRIDPDSGLLVTSGWEGTTWMWRLGDDGPMTESPNLVLPVPRPVLGLDAAPGRWVFTTLGGTVYTWDSQSAVLPRLPGNVFLVATSEERERYMMATGPPDGAVTVWDASVPHAPVELHTLRSDGDDVGTGAGAISPDGRFAAMGTSGGRLLVWGVDGDEARQVMAAEVVPEAVPLVMFAPASDAVLTFDGQGLVRMVGIDSTTGGGLQKGSSSDPDLAILGEMKLDGPVLGAGMRADGLLAVSATDSGVRLVDIEDLDTTVAQFDLGSNVYGVSFHPDGDLLALSAADNSVRFYDVSDPRAPTEVGDRLTGPTSIPNSVKFSPDGQRLAVAAVEGRVWIYTLQEQGWVATEVLSAGLVNLQDVTWSPDGSVLLGGALSGRTRLWLTDVDTATEWVCAGVGQHVTEEEWDGLLPGIDYAPPCAGAG</sequence>
<dbReference type="InterPro" id="IPR001680">
    <property type="entry name" value="WD40_rpt"/>
</dbReference>
<dbReference type="OrthoDB" id="134501at2"/>
<dbReference type="Pfam" id="PF20703">
    <property type="entry name" value="nSTAND1"/>
    <property type="match status" value="1"/>
</dbReference>
<dbReference type="InterPro" id="IPR049052">
    <property type="entry name" value="nSTAND1"/>
</dbReference>
<dbReference type="InterPro" id="IPR027417">
    <property type="entry name" value="P-loop_NTPase"/>
</dbReference>
<dbReference type="InterPro" id="IPR036322">
    <property type="entry name" value="WD40_repeat_dom_sf"/>
</dbReference>
<dbReference type="Gene3D" id="3.40.50.300">
    <property type="entry name" value="P-loop containing nucleotide triphosphate hydrolases"/>
    <property type="match status" value="1"/>
</dbReference>
<dbReference type="PROSITE" id="PS50082">
    <property type="entry name" value="WD_REPEATS_2"/>
    <property type="match status" value="1"/>
</dbReference>
<dbReference type="SUPFAM" id="SSF69322">
    <property type="entry name" value="Tricorn protease domain 2"/>
    <property type="match status" value="1"/>
</dbReference>
<dbReference type="InterPro" id="IPR001387">
    <property type="entry name" value="Cro/C1-type_HTH"/>
</dbReference>
<organism evidence="4 5">
    <name type="scientific">Ornithinimicrobium pratense</name>
    <dbReference type="NCBI Taxonomy" id="2593973"/>
    <lineage>
        <taxon>Bacteria</taxon>
        <taxon>Bacillati</taxon>
        <taxon>Actinomycetota</taxon>
        <taxon>Actinomycetes</taxon>
        <taxon>Micrococcales</taxon>
        <taxon>Ornithinimicrobiaceae</taxon>
        <taxon>Ornithinimicrobium</taxon>
    </lineage>
</organism>
<dbReference type="InterPro" id="IPR015943">
    <property type="entry name" value="WD40/YVTN_repeat-like_dom_sf"/>
</dbReference>
<keyword evidence="1" id="KW-0853">WD repeat</keyword>
<dbReference type="Pfam" id="PF00400">
    <property type="entry name" value="WD40"/>
    <property type="match status" value="1"/>
</dbReference>
<evidence type="ECO:0000259" key="3">
    <source>
        <dbReference type="Pfam" id="PF20703"/>
    </source>
</evidence>
<dbReference type="SMART" id="SM00320">
    <property type="entry name" value="WD40"/>
    <property type="match status" value="9"/>
</dbReference>
<feature type="domain" description="Novel STAND NTPase 1" evidence="3">
    <location>
        <begin position="97"/>
        <end position="454"/>
    </location>
</feature>
<gene>
    <name evidence="4" type="ORF">FY030_07200</name>
</gene>
<dbReference type="EMBL" id="CP044427">
    <property type="protein sequence ID" value="QFG68531.1"/>
    <property type="molecule type" value="Genomic_DNA"/>
</dbReference>
<protein>
    <submittedName>
        <fullName evidence="4">AAA family ATPase</fullName>
    </submittedName>
</protein>
<dbReference type="CDD" id="cd00267">
    <property type="entry name" value="ABC_ATPase"/>
    <property type="match status" value="1"/>
</dbReference>
<dbReference type="Gene3D" id="2.130.10.10">
    <property type="entry name" value="YVTN repeat-like/Quinoprotein amine dehydrogenase"/>
    <property type="match status" value="2"/>
</dbReference>
<evidence type="ECO:0000256" key="1">
    <source>
        <dbReference type="PROSITE-ProRule" id="PRU00221"/>
    </source>
</evidence>
<dbReference type="Pfam" id="PF13560">
    <property type="entry name" value="HTH_31"/>
    <property type="match status" value="1"/>
</dbReference>
<feature type="region of interest" description="Disordered" evidence="2">
    <location>
        <begin position="537"/>
        <end position="558"/>
    </location>
</feature>